<dbReference type="EMBL" id="JAXOTQ010000020">
    <property type="protein sequence ID" value="MDZ5491154.1"/>
    <property type="molecule type" value="Genomic_DNA"/>
</dbReference>
<evidence type="ECO:0000313" key="3">
    <source>
        <dbReference type="Proteomes" id="UP001290101"/>
    </source>
</evidence>
<keyword evidence="3" id="KW-1185">Reference proteome</keyword>
<name>A0ABU5JEW6_9ACTN</name>
<gene>
    <name evidence="2" type="ORF">U2F25_17075</name>
</gene>
<accession>A0ABU5JEW6</accession>
<evidence type="ECO:0008006" key="4">
    <source>
        <dbReference type="Google" id="ProtNLM"/>
    </source>
</evidence>
<protein>
    <recommendedName>
        <fullName evidence="4">CsbD family protein</fullName>
    </recommendedName>
</protein>
<dbReference type="Proteomes" id="UP001290101">
    <property type="component" value="Unassembled WGS sequence"/>
</dbReference>
<feature type="region of interest" description="Disordered" evidence="1">
    <location>
        <begin position="1"/>
        <end position="51"/>
    </location>
</feature>
<organism evidence="2 3">
    <name type="scientific">Micromonospora sicca</name>
    <dbReference type="NCBI Taxonomy" id="2202420"/>
    <lineage>
        <taxon>Bacteria</taxon>
        <taxon>Bacillati</taxon>
        <taxon>Actinomycetota</taxon>
        <taxon>Actinomycetes</taxon>
        <taxon>Micromonosporales</taxon>
        <taxon>Micromonosporaceae</taxon>
        <taxon>Micromonospora</taxon>
    </lineage>
</organism>
<evidence type="ECO:0000256" key="1">
    <source>
        <dbReference type="SAM" id="MobiDB-lite"/>
    </source>
</evidence>
<reference evidence="2 3" key="1">
    <citation type="submission" date="2023-12" db="EMBL/GenBank/DDBJ databases">
        <title>Micromonospora sp. nov., isolated from Atacama Desert.</title>
        <authorList>
            <person name="Carro L."/>
            <person name="Golinska P."/>
            <person name="Klenk H.-P."/>
            <person name="Goodfellow M."/>
        </authorList>
    </citation>
    <scope>NUCLEOTIDE SEQUENCE [LARGE SCALE GENOMIC DNA]</scope>
    <source>
        <strain evidence="2 3">4G53</strain>
    </source>
</reference>
<comment type="caution">
    <text evidence="2">The sequence shown here is derived from an EMBL/GenBank/DDBJ whole genome shotgun (WGS) entry which is preliminary data.</text>
</comment>
<evidence type="ECO:0000313" key="2">
    <source>
        <dbReference type="EMBL" id="MDZ5491154.1"/>
    </source>
</evidence>
<dbReference type="RefSeq" id="WP_322441179.1">
    <property type="nucleotide sequence ID" value="NZ_JAXOTQ010000020.1"/>
</dbReference>
<proteinExistence type="predicted"/>
<sequence>MTSVTQRIKGLLNGPQARKLMQSGRRQAAKPSTQQKLRQLAGRMTGRPSPR</sequence>